<name>A0A1M5EWW7_9BACT</name>
<dbReference type="AlphaFoldDB" id="A0A1M5EWW7"/>
<accession>A0A1M5EWW7</accession>
<dbReference type="STRING" id="1121884.SAMN02745131_03658"/>
<protein>
    <recommendedName>
        <fullName evidence="3">Lipocalin-like domain-containing protein</fullName>
    </recommendedName>
</protein>
<proteinExistence type="predicted"/>
<dbReference type="PROSITE" id="PS51257">
    <property type="entry name" value="PROKAR_LIPOPROTEIN"/>
    <property type="match status" value="1"/>
</dbReference>
<dbReference type="RefSeq" id="WP_072836783.1">
    <property type="nucleotide sequence ID" value="NZ_FQUU01000020.1"/>
</dbReference>
<dbReference type="EMBL" id="FQUU01000020">
    <property type="protein sequence ID" value="SHF83724.1"/>
    <property type="molecule type" value="Genomic_DNA"/>
</dbReference>
<evidence type="ECO:0000313" key="1">
    <source>
        <dbReference type="EMBL" id="SHF83724.1"/>
    </source>
</evidence>
<sequence>MKQIYTLILLSFLCGCSKEQLVKNAVIDAMTSGQWKVVNFKNDNTDKTSDFAVYKFQFKENLTVDAINSTSVETTGTWTADGNARTISSTFNNANATITLLNGTWQITDNSWTYVVASQSVNGTIKSLRLEKL</sequence>
<dbReference type="OrthoDB" id="666127at2"/>
<evidence type="ECO:0000313" key="2">
    <source>
        <dbReference type="Proteomes" id="UP000184048"/>
    </source>
</evidence>
<reference evidence="1 2" key="1">
    <citation type="submission" date="2016-11" db="EMBL/GenBank/DDBJ databases">
        <authorList>
            <person name="Jaros S."/>
            <person name="Januszkiewicz K."/>
            <person name="Wedrychowicz H."/>
        </authorList>
    </citation>
    <scope>NUCLEOTIDE SEQUENCE [LARGE SCALE GENOMIC DNA]</scope>
    <source>
        <strain evidence="1 2">DSM 18119</strain>
    </source>
</reference>
<organism evidence="1 2">
    <name type="scientific">Flavisolibacter ginsengisoli DSM 18119</name>
    <dbReference type="NCBI Taxonomy" id="1121884"/>
    <lineage>
        <taxon>Bacteria</taxon>
        <taxon>Pseudomonadati</taxon>
        <taxon>Bacteroidota</taxon>
        <taxon>Chitinophagia</taxon>
        <taxon>Chitinophagales</taxon>
        <taxon>Chitinophagaceae</taxon>
        <taxon>Flavisolibacter</taxon>
    </lineage>
</organism>
<gene>
    <name evidence="1" type="ORF">SAMN02745131_03658</name>
</gene>
<dbReference type="Proteomes" id="UP000184048">
    <property type="component" value="Unassembled WGS sequence"/>
</dbReference>
<evidence type="ECO:0008006" key="3">
    <source>
        <dbReference type="Google" id="ProtNLM"/>
    </source>
</evidence>
<keyword evidence="2" id="KW-1185">Reference proteome</keyword>